<dbReference type="AlphaFoldDB" id="A0A086LMY7"/>
<comment type="caution">
    <text evidence="1">The sequence shown here is derived from an EMBL/GenBank/DDBJ whole genome shotgun (WGS) entry which is preliminary data.</text>
</comment>
<name>A0A086LMY7_TOXGO</name>
<evidence type="ECO:0000313" key="2">
    <source>
        <dbReference type="Proteomes" id="UP000028834"/>
    </source>
</evidence>
<sequence>MLSWRYSADSGFNHADDQTCLFFCVGLCLEGRLHFRNDWTAEGRHPDEQKHGDFLSRSAAAFGPARRHSSHTCHCESSSPRQLFSHARARSPFAARESPLGFEIHHVLLAPFSGCCRRGSGGVWTSRTLRSPEERLPAPHPPRLAAHRFPPRACRHQSPDWGVCTPPCTRAQTERSRLVARLCACWTHDSSDLSPAPRQTASDSLWVDGNMSPSQSDAFLSAKVSLPLRSRS</sequence>
<dbReference type="EMBL" id="AFYV02002678">
    <property type="protein sequence ID" value="KFG58005.1"/>
    <property type="molecule type" value="Genomic_DNA"/>
</dbReference>
<dbReference type="Proteomes" id="UP000028834">
    <property type="component" value="Unassembled WGS sequence"/>
</dbReference>
<accession>A0A086LMY7</accession>
<evidence type="ECO:0000313" key="1">
    <source>
        <dbReference type="EMBL" id="KFG58005.1"/>
    </source>
</evidence>
<proteinExistence type="predicted"/>
<dbReference type="VEuPathDB" id="ToxoDB:TGRUB_276155B"/>
<gene>
    <name evidence="1" type="ORF">TGRUB_276155B</name>
</gene>
<reference evidence="1 2" key="1">
    <citation type="submission" date="2014-05" db="EMBL/GenBank/DDBJ databases">
        <authorList>
            <person name="Sibley D."/>
            <person name="Venepally P."/>
            <person name="Karamycheva S."/>
            <person name="Hadjithomas M."/>
            <person name="Khan A."/>
            <person name="Brunk B."/>
            <person name="Roos D."/>
            <person name="Caler E."/>
            <person name="Lorenzi H."/>
        </authorList>
    </citation>
    <scope>NUCLEOTIDE SEQUENCE [LARGE SCALE GENOMIC DNA]</scope>
    <source>
        <strain evidence="1 2">RUB</strain>
    </source>
</reference>
<organism evidence="1 2">
    <name type="scientific">Toxoplasma gondii RUB</name>
    <dbReference type="NCBI Taxonomy" id="935652"/>
    <lineage>
        <taxon>Eukaryota</taxon>
        <taxon>Sar</taxon>
        <taxon>Alveolata</taxon>
        <taxon>Apicomplexa</taxon>
        <taxon>Conoidasida</taxon>
        <taxon>Coccidia</taxon>
        <taxon>Eucoccidiorida</taxon>
        <taxon>Eimeriorina</taxon>
        <taxon>Sarcocystidae</taxon>
        <taxon>Toxoplasma</taxon>
    </lineage>
</organism>
<protein>
    <submittedName>
        <fullName evidence="1">Uncharacterized protein</fullName>
    </submittedName>
</protein>